<comment type="caution">
    <text evidence="2">The sequence shown here is derived from an EMBL/GenBank/DDBJ whole genome shotgun (WGS) entry which is preliminary data.</text>
</comment>
<dbReference type="GeneID" id="67446149"/>
<dbReference type="RefSeq" id="WP_012643900.1">
    <property type="nucleotide sequence ID" value="NZ_CM125964.1"/>
</dbReference>
<proteinExistence type="predicted"/>
<feature type="region of interest" description="Disordered" evidence="1">
    <location>
        <begin position="54"/>
        <end position="74"/>
    </location>
</feature>
<dbReference type="PIRSF" id="PIRSF032131">
    <property type="entry name" value="UCP032131"/>
    <property type="match status" value="1"/>
</dbReference>
<organism evidence="2 3">
    <name type="scientific">Cereibacter sphaeroides</name>
    <name type="common">Rhodobacter sphaeroides</name>
    <dbReference type="NCBI Taxonomy" id="1063"/>
    <lineage>
        <taxon>Bacteria</taxon>
        <taxon>Pseudomonadati</taxon>
        <taxon>Pseudomonadota</taxon>
        <taxon>Alphaproteobacteria</taxon>
        <taxon>Rhodobacterales</taxon>
        <taxon>Paracoccaceae</taxon>
        <taxon>Cereibacter</taxon>
    </lineage>
</organism>
<accession>A0AAX1UMB0</accession>
<dbReference type="InterPro" id="IPR009562">
    <property type="entry name" value="DUF1178"/>
</dbReference>
<reference evidence="2 3" key="1">
    <citation type="submission" date="2018-08" db="EMBL/GenBank/DDBJ databases">
        <title>Draft genome sequence of Rhodobacter sphaeroides FY.</title>
        <authorList>
            <person name="Rayyan A."/>
            <person name="Meyer T.E."/>
            <person name="Kyndt J.A."/>
        </authorList>
    </citation>
    <scope>NUCLEOTIDE SEQUENCE [LARGE SCALE GENOMIC DNA]</scope>
    <source>
        <strain evidence="2 3">FY</strain>
    </source>
</reference>
<name>A0AAX1UMB0_CERSP</name>
<evidence type="ECO:0000313" key="3">
    <source>
        <dbReference type="Proteomes" id="UP000266305"/>
    </source>
</evidence>
<protein>
    <submittedName>
        <fullName evidence="2">DUF1178 family protein</fullName>
    </submittedName>
</protein>
<evidence type="ECO:0000256" key="1">
    <source>
        <dbReference type="SAM" id="MobiDB-lite"/>
    </source>
</evidence>
<sequence length="144" mass="15821">MIRYSLRCPEDHGFESWFQSSDAFDDLLAAGRVACPVCGSSSVEKVLMAPAVRPARKAAAAPPPKPLSAPASQMEEAFRALRRQVEENSEYVGMNFATEARKIHEGDAPERAIYGEAKPEEARRLIEDGVPVAPLPFLPQRKVN</sequence>
<dbReference type="Pfam" id="PF06676">
    <property type="entry name" value="DUF1178"/>
    <property type="match status" value="1"/>
</dbReference>
<dbReference type="EMBL" id="QWGP01000006">
    <property type="protein sequence ID" value="RHZ96002.1"/>
    <property type="molecule type" value="Genomic_DNA"/>
</dbReference>
<evidence type="ECO:0000313" key="2">
    <source>
        <dbReference type="EMBL" id="RHZ96002.1"/>
    </source>
</evidence>
<gene>
    <name evidence="2" type="ORF">D1114_07705</name>
</gene>
<dbReference type="AlphaFoldDB" id="A0AAX1UMB0"/>
<dbReference type="Proteomes" id="UP000266305">
    <property type="component" value="Unassembled WGS sequence"/>
</dbReference>